<dbReference type="AlphaFoldDB" id="A0A4R2JMB4"/>
<dbReference type="EMBL" id="SLWS01000004">
    <property type="protein sequence ID" value="TCO59752.1"/>
    <property type="molecule type" value="Genomic_DNA"/>
</dbReference>
<keyword evidence="3" id="KW-1185">Reference proteome</keyword>
<dbReference type="RefSeq" id="WP_165960522.1">
    <property type="nucleotide sequence ID" value="NZ_SLWS01000004.1"/>
</dbReference>
<comment type="caution">
    <text evidence="2">The sequence shown here is derived from an EMBL/GenBank/DDBJ whole genome shotgun (WGS) entry which is preliminary data.</text>
</comment>
<sequence length="48" mass="5489">MPGPMMEPQQPVGRHEPAQSTMDTELAIALPEWNLLPPAEFLDRHPRR</sequence>
<proteinExistence type="predicted"/>
<feature type="region of interest" description="Disordered" evidence="1">
    <location>
        <begin position="1"/>
        <end position="23"/>
    </location>
</feature>
<protein>
    <submittedName>
        <fullName evidence="2">Uncharacterized protein</fullName>
    </submittedName>
</protein>
<gene>
    <name evidence="2" type="ORF">EV192_104595</name>
</gene>
<evidence type="ECO:0000313" key="2">
    <source>
        <dbReference type="EMBL" id="TCO59752.1"/>
    </source>
</evidence>
<accession>A0A4R2JMB4</accession>
<dbReference type="Proteomes" id="UP000295680">
    <property type="component" value="Unassembled WGS sequence"/>
</dbReference>
<organism evidence="2 3">
    <name type="scientific">Actinocrispum wychmicini</name>
    <dbReference type="NCBI Taxonomy" id="1213861"/>
    <lineage>
        <taxon>Bacteria</taxon>
        <taxon>Bacillati</taxon>
        <taxon>Actinomycetota</taxon>
        <taxon>Actinomycetes</taxon>
        <taxon>Pseudonocardiales</taxon>
        <taxon>Pseudonocardiaceae</taxon>
        <taxon>Actinocrispum</taxon>
    </lineage>
</organism>
<reference evidence="2 3" key="1">
    <citation type="submission" date="2019-03" db="EMBL/GenBank/DDBJ databases">
        <title>Genomic Encyclopedia of Type Strains, Phase IV (KMG-IV): sequencing the most valuable type-strain genomes for metagenomic binning, comparative biology and taxonomic classification.</title>
        <authorList>
            <person name="Goeker M."/>
        </authorList>
    </citation>
    <scope>NUCLEOTIDE SEQUENCE [LARGE SCALE GENOMIC DNA]</scope>
    <source>
        <strain evidence="2 3">DSM 45934</strain>
    </source>
</reference>
<evidence type="ECO:0000256" key="1">
    <source>
        <dbReference type="SAM" id="MobiDB-lite"/>
    </source>
</evidence>
<evidence type="ECO:0000313" key="3">
    <source>
        <dbReference type="Proteomes" id="UP000295680"/>
    </source>
</evidence>
<name>A0A4R2JMB4_9PSEU</name>